<evidence type="ECO:0000256" key="1">
    <source>
        <dbReference type="SAM" id="Coils"/>
    </source>
</evidence>
<evidence type="ECO:0000256" key="2">
    <source>
        <dbReference type="SAM" id="MobiDB-lite"/>
    </source>
</evidence>
<protein>
    <submittedName>
        <fullName evidence="4">Uncharacterized protein</fullName>
    </submittedName>
</protein>
<accession>A0AA41PYX0</accession>
<evidence type="ECO:0000313" key="5">
    <source>
        <dbReference type="Proteomes" id="UP001165378"/>
    </source>
</evidence>
<keyword evidence="3" id="KW-0472">Membrane</keyword>
<feature type="region of interest" description="Disordered" evidence="2">
    <location>
        <begin position="1"/>
        <end position="25"/>
    </location>
</feature>
<feature type="transmembrane region" description="Helical" evidence="3">
    <location>
        <begin position="230"/>
        <end position="248"/>
    </location>
</feature>
<evidence type="ECO:0000256" key="3">
    <source>
        <dbReference type="SAM" id="Phobius"/>
    </source>
</evidence>
<dbReference type="GO" id="GO:0005854">
    <property type="term" value="C:nascent polypeptide-associated complex"/>
    <property type="evidence" value="ECO:0007669"/>
    <property type="project" value="InterPro"/>
</dbReference>
<organism evidence="4 5">
    <name type="scientific">Yinghuangia soli</name>
    <dbReference type="NCBI Taxonomy" id="2908204"/>
    <lineage>
        <taxon>Bacteria</taxon>
        <taxon>Bacillati</taxon>
        <taxon>Actinomycetota</taxon>
        <taxon>Actinomycetes</taxon>
        <taxon>Kitasatosporales</taxon>
        <taxon>Streptomycetaceae</taxon>
        <taxon>Yinghuangia</taxon>
    </lineage>
</organism>
<dbReference type="PANTHER" id="PTHR21713">
    <property type="entry name" value="NASCENT POLYPEPTIDE ASSOCIATED COMPLEX ALPHA SUBUNIT-RELATED"/>
    <property type="match status" value="1"/>
</dbReference>
<feature type="compositionally biased region" description="Basic and acidic residues" evidence="2">
    <location>
        <begin position="830"/>
        <end position="845"/>
    </location>
</feature>
<feature type="transmembrane region" description="Helical" evidence="3">
    <location>
        <begin position="254"/>
        <end position="272"/>
    </location>
</feature>
<gene>
    <name evidence="4" type="ORF">LZ495_12960</name>
</gene>
<keyword evidence="5" id="KW-1185">Reference proteome</keyword>
<feature type="compositionally biased region" description="Basic and acidic residues" evidence="2">
    <location>
        <begin position="755"/>
        <end position="822"/>
    </location>
</feature>
<dbReference type="AlphaFoldDB" id="A0AA41PYX0"/>
<feature type="compositionally biased region" description="Basic and acidic residues" evidence="2">
    <location>
        <begin position="686"/>
        <end position="741"/>
    </location>
</feature>
<sequence length="1017" mass="108383">MAPSIWDNLAPGTDPTPGSPSEVRSLGNEFNQLATRAQLAVDQTKKMQDDTTVQQWLGVSAKAFRAHLTPVPGDIEKLRASYDLAGRALVTYADELAKAKSKADQARTTADQAARDKKTAQTDVKNTQTALDTAVKDLATLQNSGTATPQQLTAAQTLVNDSRTKRNDAGGRLTAAGTAMGTADKLRVDAVGIRDAAAGILIKQLDQASDLGIQNLAWYKKVADWFHETVVPWLKIAVAVLGVIALFVSGPLGWIVFALAAAVFVSTLAQYLQGKTGLGEVFMSLLDVLPGVRMITRANWAVKLGKSVAGVAKAGTKGLQGGKFAAALARPGNVVKNSVNAFRNGKAMRGYKGEWAAGPNGLSRAQRIGQTSLKYSSQYAVNVGTKYATTLSANYLNGKDVKLWDAGAFVNASAAALVSVGGKGLGDKFKQRVETGAWRNGRGSRDADGNPTPNAPRNPDGTPARDPKVGEQRSASDRVQERHNNRASEHREAQQRHEQQAAEQRNNAAQHERSAAESNKTADRHDEAAAKHREDAQGHTEKAENHRTDRDEAANTAKREDTDRADHQKNADQSKEAAQQHTKNAEDHNKQAEAQAKTHTDKTQEADGHAKNASDKTQEAETHRNDAAKSREEAQTHRDTERTHNDKADAHEAKAREADAKADKDPANGAKHREEAAQERSNAANERGEAKTHADKAEAADKQAGTHDKDAAAADKQAADSRGAETKAREDAAQAKNDAETSKNNAEAENAKAGTAKDEGAASQQKADEAAARRDEAQTKADEADAKAKSSEEAAADSKKAAEQSDKDAATSRKEAAAEQKAADAANKTAAREDARAADSEKRVEMNQNRAAGKDADGGARYEKLTHRFFDTASDTLNTRRHWWTGGLNSAVSSLVGKSAENTYLIVVEGQSMSAGKFASSVGLSTAGGFAGGALQQTATKWQVHQGAIIGSNRSNGTGDHMFQLRPDKFSFVDERGVEIATKRIGKVIPDAATGTLVADLDMAAAFGSTEYANLVY</sequence>
<comment type="caution">
    <text evidence="4">The sequence shown here is derived from an EMBL/GenBank/DDBJ whole genome shotgun (WGS) entry which is preliminary data.</text>
</comment>
<proteinExistence type="predicted"/>
<dbReference type="RefSeq" id="WP_235052280.1">
    <property type="nucleotide sequence ID" value="NZ_JAKFHA010000005.1"/>
</dbReference>
<dbReference type="EMBL" id="JAKFHA010000005">
    <property type="protein sequence ID" value="MCF2528127.1"/>
    <property type="molecule type" value="Genomic_DNA"/>
</dbReference>
<feature type="compositionally biased region" description="Low complexity" evidence="2">
    <location>
        <begin position="742"/>
        <end position="754"/>
    </location>
</feature>
<keyword evidence="3" id="KW-1133">Transmembrane helix</keyword>
<keyword evidence="1" id="KW-0175">Coiled coil</keyword>
<reference evidence="4" key="1">
    <citation type="submission" date="2022-01" db="EMBL/GenBank/DDBJ databases">
        <title>Genome-Based Taxonomic Classification of the Phylum Actinobacteria.</title>
        <authorList>
            <person name="Gao Y."/>
        </authorList>
    </citation>
    <scope>NUCLEOTIDE SEQUENCE</scope>
    <source>
        <strain evidence="4">KLBMP 8922</strain>
    </source>
</reference>
<name>A0AA41PYX0_9ACTN</name>
<feature type="compositionally biased region" description="Basic and acidic residues" evidence="2">
    <location>
        <begin position="463"/>
        <end position="500"/>
    </location>
</feature>
<feature type="coiled-coil region" evidence="1">
    <location>
        <begin position="89"/>
        <end position="116"/>
    </location>
</feature>
<evidence type="ECO:0000313" key="4">
    <source>
        <dbReference type="EMBL" id="MCF2528127.1"/>
    </source>
</evidence>
<feature type="region of interest" description="Disordered" evidence="2">
    <location>
        <begin position="434"/>
        <end position="856"/>
    </location>
</feature>
<dbReference type="InterPro" id="IPR016641">
    <property type="entry name" value="EGD2/NACA0like"/>
</dbReference>
<keyword evidence="3" id="KW-0812">Transmembrane</keyword>
<dbReference type="Proteomes" id="UP001165378">
    <property type="component" value="Unassembled WGS sequence"/>
</dbReference>
<feature type="compositionally biased region" description="Basic and acidic residues" evidence="2">
    <location>
        <begin position="583"/>
        <end position="678"/>
    </location>
</feature>
<feature type="compositionally biased region" description="Basic and acidic residues" evidence="2">
    <location>
        <begin position="510"/>
        <end position="575"/>
    </location>
</feature>